<protein>
    <submittedName>
        <fullName evidence="1">TIGR04076 family protein</fullName>
    </submittedName>
</protein>
<accession>A0A7K1KM44</accession>
<keyword evidence="2" id="KW-1185">Reference proteome</keyword>
<dbReference type="EMBL" id="WODC01000002">
    <property type="protein sequence ID" value="MUM76952.1"/>
    <property type="molecule type" value="Genomic_DNA"/>
</dbReference>
<dbReference type="InterPro" id="IPR023811">
    <property type="entry name" value="CHP04076"/>
</dbReference>
<dbReference type="AlphaFoldDB" id="A0A7K1KM44"/>
<evidence type="ECO:0000313" key="1">
    <source>
        <dbReference type="EMBL" id="MUM76952.1"/>
    </source>
</evidence>
<organism evidence="1 2">
    <name type="scientific">Pseudodesulfovibrio alkaliphilus</name>
    <dbReference type="NCBI Taxonomy" id="2661613"/>
    <lineage>
        <taxon>Bacteria</taxon>
        <taxon>Pseudomonadati</taxon>
        <taxon>Thermodesulfobacteriota</taxon>
        <taxon>Desulfovibrionia</taxon>
        <taxon>Desulfovibrionales</taxon>
        <taxon>Desulfovibrionaceae</taxon>
    </lineage>
</organism>
<dbReference type="NCBIfam" id="TIGR04076">
    <property type="entry name" value="TIGR04076 family protein"/>
    <property type="match status" value="1"/>
</dbReference>
<proteinExistence type="predicted"/>
<sequence length="100" mass="11652">MLHDVKITVLKRLFHEDLVKNYTDNPNSWTPCQLFKEGQTFTIPAQAPWNKPEDFCGWAWADMQKMIWGMSRGGPKQFVTCCTDGYRPVVFLLERLDPES</sequence>
<reference evidence="1 2" key="1">
    <citation type="submission" date="2019-11" db="EMBL/GenBank/DDBJ databases">
        <title>Pseudodesulfovibrio alkaliphilus, sp. nov., an alkaliphilic sulfate-reducing bacteria from mud volcano of Taman peninsula, Russia.</title>
        <authorList>
            <person name="Frolova A."/>
            <person name="Merkel A.Y."/>
            <person name="Slobodkin A.I."/>
        </authorList>
    </citation>
    <scope>NUCLEOTIDE SEQUENCE [LARGE SCALE GENOMIC DNA]</scope>
    <source>
        <strain evidence="1 2">F-1</strain>
    </source>
</reference>
<dbReference type="RefSeq" id="WP_155932627.1">
    <property type="nucleotide sequence ID" value="NZ_WODC01000002.1"/>
</dbReference>
<dbReference type="Proteomes" id="UP000461162">
    <property type="component" value="Unassembled WGS sequence"/>
</dbReference>
<evidence type="ECO:0000313" key="2">
    <source>
        <dbReference type="Proteomes" id="UP000461162"/>
    </source>
</evidence>
<name>A0A7K1KM44_9BACT</name>
<gene>
    <name evidence="1" type="ORF">GKC30_04815</name>
</gene>
<comment type="caution">
    <text evidence="1">The sequence shown here is derived from an EMBL/GenBank/DDBJ whole genome shotgun (WGS) entry which is preliminary data.</text>
</comment>